<dbReference type="InterPro" id="IPR035994">
    <property type="entry name" value="Nucleoside_phosphorylase_sf"/>
</dbReference>
<evidence type="ECO:0000259" key="3">
    <source>
        <dbReference type="Pfam" id="PF24883"/>
    </source>
</evidence>
<evidence type="ECO:0000256" key="1">
    <source>
        <dbReference type="ARBA" id="ARBA00022737"/>
    </source>
</evidence>
<evidence type="ECO:0000259" key="2">
    <source>
        <dbReference type="Pfam" id="PF01048"/>
    </source>
</evidence>
<dbReference type="Proteomes" id="UP000730481">
    <property type="component" value="Unassembled WGS sequence"/>
</dbReference>
<feature type="domain" description="Nephrocystin 3-like N-terminal" evidence="3">
    <location>
        <begin position="359"/>
        <end position="519"/>
    </location>
</feature>
<proteinExistence type="predicted"/>
<dbReference type="Pfam" id="PF01048">
    <property type="entry name" value="PNP_UDP_1"/>
    <property type="match status" value="1"/>
</dbReference>
<dbReference type="Pfam" id="PF24883">
    <property type="entry name" value="NPHP3_N"/>
    <property type="match status" value="1"/>
</dbReference>
<dbReference type="GO" id="GO:0003824">
    <property type="term" value="F:catalytic activity"/>
    <property type="evidence" value="ECO:0007669"/>
    <property type="project" value="InterPro"/>
</dbReference>
<gene>
    <name evidence="4" type="ORF">FBEOM_2522</name>
</gene>
<dbReference type="PANTHER" id="PTHR46082">
    <property type="entry name" value="ATP/GTP-BINDING PROTEIN-RELATED"/>
    <property type="match status" value="1"/>
</dbReference>
<keyword evidence="1" id="KW-0677">Repeat</keyword>
<dbReference type="AlphaFoldDB" id="A0A9P5E015"/>
<dbReference type="InterPro" id="IPR027417">
    <property type="entry name" value="P-loop_NTPase"/>
</dbReference>
<dbReference type="InterPro" id="IPR000845">
    <property type="entry name" value="Nucleoside_phosphorylase_d"/>
</dbReference>
<dbReference type="GO" id="GO:0009116">
    <property type="term" value="P:nucleoside metabolic process"/>
    <property type="evidence" value="ECO:0007669"/>
    <property type="project" value="InterPro"/>
</dbReference>
<dbReference type="SUPFAM" id="SSF52540">
    <property type="entry name" value="P-loop containing nucleoside triphosphate hydrolases"/>
    <property type="match status" value="1"/>
</dbReference>
<evidence type="ECO:0000313" key="5">
    <source>
        <dbReference type="Proteomes" id="UP000730481"/>
    </source>
</evidence>
<dbReference type="SUPFAM" id="SSF53167">
    <property type="entry name" value="Purine and uridine phosphorylases"/>
    <property type="match status" value="1"/>
</dbReference>
<dbReference type="InterPro" id="IPR053137">
    <property type="entry name" value="NLR-like"/>
</dbReference>
<feature type="domain" description="Nucleoside phosphorylase" evidence="2">
    <location>
        <begin position="1"/>
        <end position="258"/>
    </location>
</feature>
<sequence length="813" mass="92322">MGKVAAGNIASFCRMSFPNINLALVVGVCGGAPFNQNKPILLGDIIISTGVVQYDFGRRFPDRSEMKDTLNESQGRPNLEIRSLLAKLATLRQKEKLQLATHDFISLLPVQNPGRSRDILFPSTYRHKHQDQKECTVCASCHGDTDPVCSEALKASCKTLGCDMKLRVRRIQGELEAQEPSPTIHFGIFASGDSVIKSAKDRDKLLRENNAIGFEMESVGVWEVFPCIVIKSICDYADSHKNKYWQDFSAASAAACTKAFLRYWDSTIKSPNDKTEEEELREGILKSLHFLAMNERKSTIVSEAPSTLEWVFGGSTSKDSDISDDERSVRLNDSTAALDGNFADMNLGSKRPQTGQHRHSLETWLTSDESMYWISGRPGSGKSTLIKFLVSDARTAEGLKGWREGVTIISHFFWKPGSVMQQSLKGFLCSMAYQLLSNDNQFLRCFSDTKDAFSKQSPSDWGQRELCKLLYNYRDQANQPLCIFIDALDEATPGQDALDLLHFIKAMASPKIKICVSSRPERLFHLYFSNCPNLEMHKLTKFDIIEYSESAMRRSVVPTHRDPHISNLASLEDTLLANQPEVITVTSSRIFEMGYSWNWAMPISNTNHMIGSLWFKFLMLILEWMLKSWRSVQNKTSMAATVMQIFQTFLRAGASMSDRFPIYVNSDIRRNNLSQFCRPADALAPHWGHRLHGSANFMIIEMNARALVDLILTWAYQSTDPDKLPSFSGVATYMKVLAFGRPESQYLYIVRCEYDSIRLIEDAKSALSFHQPYTAMLDILKTCDRRMEELKPHCRKTRKDLFWKQFRIWSSPK</sequence>
<reference evidence="4" key="1">
    <citation type="journal article" date="2017" name="Mycologia">
        <title>Fusarium algeriense, sp. nov., a novel toxigenic crown rot pathogen of durum wheat from Algeria is nested in the Fusarium burgessii species complex.</title>
        <authorList>
            <person name="Laraba I."/>
            <person name="Keddad A."/>
            <person name="Boureghda H."/>
            <person name="Abdallah N."/>
            <person name="Vaughan M.M."/>
            <person name="Proctor R.H."/>
            <person name="Busman M."/>
            <person name="O'Donnell K."/>
        </authorList>
    </citation>
    <scope>NUCLEOTIDE SEQUENCE</scope>
    <source>
        <strain evidence="4">NRRL 25174</strain>
    </source>
</reference>
<organism evidence="4 5">
    <name type="scientific">Fusarium beomiforme</name>
    <dbReference type="NCBI Taxonomy" id="44412"/>
    <lineage>
        <taxon>Eukaryota</taxon>
        <taxon>Fungi</taxon>
        <taxon>Dikarya</taxon>
        <taxon>Ascomycota</taxon>
        <taxon>Pezizomycotina</taxon>
        <taxon>Sordariomycetes</taxon>
        <taxon>Hypocreomycetidae</taxon>
        <taxon>Hypocreales</taxon>
        <taxon>Nectriaceae</taxon>
        <taxon>Fusarium</taxon>
        <taxon>Fusarium burgessii species complex</taxon>
    </lineage>
</organism>
<dbReference type="OrthoDB" id="20872at2759"/>
<accession>A0A9P5E015</accession>
<dbReference type="InterPro" id="IPR056884">
    <property type="entry name" value="NPHP3-like_N"/>
</dbReference>
<dbReference type="Gene3D" id="3.40.50.300">
    <property type="entry name" value="P-loop containing nucleotide triphosphate hydrolases"/>
    <property type="match status" value="1"/>
</dbReference>
<evidence type="ECO:0008006" key="6">
    <source>
        <dbReference type="Google" id="ProtNLM"/>
    </source>
</evidence>
<protein>
    <recommendedName>
        <fullName evidence="6">Nucleoside phosphorylase domain-containing protein</fullName>
    </recommendedName>
</protein>
<evidence type="ECO:0000313" key="4">
    <source>
        <dbReference type="EMBL" id="KAF4343496.1"/>
    </source>
</evidence>
<dbReference type="PANTHER" id="PTHR46082:SF6">
    <property type="entry name" value="AAA+ ATPASE DOMAIN-CONTAINING PROTEIN-RELATED"/>
    <property type="match status" value="1"/>
</dbReference>
<reference evidence="4" key="2">
    <citation type="submission" date="2020-02" db="EMBL/GenBank/DDBJ databases">
        <title>Identification and distribution of gene clusters putatively required for synthesis of sphingolipid metabolism inhibitors in phylogenetically diverse species of the filamentous fungus Fusarium.</title>
        <authorList>
            <person name="Kim H.-S."/>
            <person name="Busman M."/>
            <person name="Brown D.W."/>
            <person name="Divon H."/>
            <person name="Uhlig S."/>
            <person name="Proctor R.H."/>
        </authorList>
    </citation>
    <scope>NUCLEOTIDE SEQUENCE</scope>
    <source>
        <strain evidence="4">NRRL 25174</strain>
    </source>
</reference>
<dbReference type="Gene3D" id="3.40.50.1580">
    <property type="entry name" value="Nucleoside phosphorylase domain"/>
    <property type="match status" value="1"/>
</dbReference>
<keyword evidence="5" id="KW-1185">Reference proteome</keyword>
<name>A0A9P5E015_9HYPO</name>
<dbReference type="EMBL" id="PVQB02000089">
    <property type="protein sequence ID" value="KAF4343496.1"/>
    <property type="molecule type" value="Genomic_DNA"/>
</dbReference>
<comment type="caution">
    <text evidence="4">The sequence shown here is derived from an EMBL/GenBank/DDBJ whole genome shotgun (WGS) entry which is preliminary data.</text>
</comment>